<evidence type="ECO:0000313" key="2">
    <source>
        <dbReference type="Proteomes" id="UP000578077"/>
    </source>
</evidence>
<comment type="caution">
    <text evidence="1">The sequence shown here is derived from an EMBL/GenBank/DDBJ whole genome shotgun (WGS) entry which is preliminary data.</text>
</comment>
<evidence type="ECO:0000313" key="1">
    <source>
        <dbReference type="EMBL" id="MBB5998432.1"/>
    </source>
</evidence>
<gene>
    <name evidence="1" type="ORF">HNR25_002183</name>
</gene>
<reference evidence="1 2" key="1">
    <citation type="submission" date="2020-08" db="EMBL/GenBank/DDBJ databases">
        <title>Sequencing the genomes of 1000 actinobacteria strains.</title>
        <authorList>
            <person name="Klenk H.-P."/>
        </authorList>
    </citation>
    <scope>NUCLEOTIDE SEQUENCE [LARGE SCALE GENOMIC DNA]</scope>
    <source>
        <strain evidence="1 2">DSM 44593</strain>
    </source>
</reference>
<dbReference type="Proteomes" id="UP000578077">
    <property type="component" value="Unassembled WGS sequence"/>
</dbReference>
<dbReference type="RefSeq" id="WP_184634657.1">
    <property type="nucleotide sequence ID" value="NZ_BAABKT010000014.1"/>
</dbReference>
<dbReference type="AlphaFoldDB" id="A0A841E6J4"/>
<proteinExistence type="predicted"/>
<keyword evidence="2" id="KW-1185">Reference proteome</keyword>
<accession>A0A841E6J4</accession>
<dbReference type="EMBL" id="JACHLY010000001">
    <property type="protein sequence ID" value="MBB5998432.1"/>
    <property type="molecule type" value="Genomic_DNA"/>
</dbReference>
<name>A0A841E6J4_9ACTN</name>
<protein>
    <submittedName>
        <fullName evidence="1">Uncharacterized protein</fullName>
    </submittedName>
</protein>
<sequence length="213" mass="24159">MRTTDSTDVFLDRAVEAPMTLEQVLRCLNAGPGSAIAYHEHRGRPAYRVLNPERIRRVPEPDAVIVWGHADLAEEMVTHRANGETMDDLLDALVYTAFDYLGDWYDQGPVPFAPIEPVRAAMHTEDFLLDRRSDRWATDQTRIVRDHFVYWQAPYITATVKYAADAQGRPTRMLLRAWDLGRQIKGLVVNGDGADAQDHVDHLVATAKAHAWR</sequence>
<organism evidence="1 2">
    <name type="scientific">Streptomonospora salina</name>
    <dbReference type="NCBI Taxonomy" id="104205"/>
    <lineage>
        <taxon>Bacteria</taxon>
        <taxon>Bacillati</taxon>
        <taxon>Actinomycetota</taxon>
        <taxon>Actinomycetes</taxon>
        <taxon>Streptosporangiales</taxon>
        <taxon>Nocardiopsidaceae</taxon>
        <taxon>Streptomonospora</taxon>
    </lineage>
</organism>